<dbReference type="AlphaFoldDB" id="A0A168EWI1"/>
<evidence type="ECO:0000313" key="2">
    <source>
        <dbReference type="Proteomes" id="UP000078544"/>
    </source>
</evidence>
<name>A0A168EWI1_9HYPO</name>
<evidence type="ECO:0000313" key="1">
    <source>
        <dbReference type="EMBL" id="KZZ99218.1"/>
    </source>
</evidence>
<dbReference type="Proteomes" id="UP000078544">
    <property type="component" value="Unassembled WGS sequence"/>
</dbReference>
<organism evidence="1 2">
    <name type="scientific">Moelleriella libera RCEF 2490</name>
    <dbReference type="NCBI Taxonomy" id="1081109"/>
    <lineage>
        <taxon>Eukaryota</taxon>
        <taxon>Fungi</taxon>
        <taxon>Dikarya</taxon>
        <taxon>Ascomycota</taxon>
        <taxon>Pezizomycotina</taxon>
        <taxon>Sordariomycetes</taxon>
        <taxon>Hypocreomycetidae</taxon>
        <taxon>Hypocreales</taxon>
        <taxon>Clavicipitaceae</taxon>
        <taxon>Moelleriella</taxon>
    </lineage>
</organism>
<keyword evidence="2" id="KW-1185">Reference proteome</keyword>
<accession>A0A168EWI1</accession>
<protein>
    <submittedName>
        <fullName evidence="1">Uncharacterized protein</fullName>
    </submittedName>
</protein>
<sequence>MSNTACATEHAARMRCRAHRESEQSTGAAANEPALCLCIGGLESGKAIVPETYFGRDLQSLDLAQRTPATDTPLCEEAGLDPLTYMQGAPWASILLEDFRFRKPAGSFHPLCPSREHRLISRPQLHHFFRRDCTLAPIFEPRSFHSASRAGLLVQQVG</sequence>
<gene>
    <name evidence="1" type="ORF">AAL_02769</name>
</gene>
<comment type="caution">
    <text evidence="1">The sequence shown here is derived from an EMBL/GenBank/DDBJ whole genome shotgun (WGS) entry which is preliminary data.</text>
</comment>
<dbReference type="EMBL" id="AZGY01000004">
    <property type="protein sequence ID" value="KZZ99218.1"/>
    <property type="molecule type" value="Genomic_DNA"/>
</dbReference>
<reference evidence="1 2" key="1">
    <citation type="journal article" date="2016" name="Genome Biol. Evol.">
        <title>Divergent and convergent evolution of fungal pathogenicity.</title>
        <authorList>
            <person name="Shang Y."/>
            <person name="Xiao G."/>
            <person name="Zheng P."/>
            <person name="Cen K."/>
            <person name="Zhan S."/>
            <person name="Wang C."/>
        </authorList>
    </citation>
    <scope>NUCLEOTIDE SEQUENCE [LARGE SCALE GENOMIC DNA]</scope>
    <source>
        <strain evidence="1 2">RCEF 2490</strain>
    </source>
</reference>
<proteinExistence type="predicted"/>